<name>A0ABQ9I7U9_9NEOP</name>
<evidence type="ECO:0000256" key="1">
    <source>
        <dbReference type="SAM" id="MobiDB-lite"/>
    </source>
</evidence>
<comment type="caution">
    <text evidence="2">The sequence shown here is derived from an EMBL/GenBank/DDBJ whole genome shotgun (WGS) entry which is preliminary data.</text>
</comment>
<evidence type="ECO:0000313" key="2">
    <source>
        <dbReference type="EMBL" id="KAJ8892416.1"/>
    </source>
</evidence>
<dbReference type="EMBL" id="JARBHB010000002">
    <property type="protein sequence ID" value="KAJ8892416.1"/>
    <property type="molecule type" value="Genomic_DNA"/>
</dbReference>
<dbReference type="Proteomes" id="UP001159363">
    <property type="component" value="Chromosome 2"/>
</dbReference>
<evidence type="ECO:0000313" key="3">
    <source>
        <dbReference type="Proteomes" id="UP001159363"/>
    </source>
</evidence>
<accession>A0ABQ9I7U9</accession>
<gene>
    <name evidence="2" type="ORF">PR048_004996</name>
</gene>
<feature type="region of interest" description="Disordered" evidence="1">
    <location>
        <begin position="635"/>
        <end position="670"/>
    </location>
</feature>
<protein>
    <submittedName>
        <fullName evidence="2">Uncharacterized protein</fullName>
    </submittedName>
</protein>
<keyword evidence="3" id="KW-1185">Reference proteome</keyword>
<feature type="region of interest" description="Disordered" evidence="1">
    <location>
        <begin position="569"/>
        <end position="604"/>
    </location>
</feature>
<organism evidence="2 3">
    <name type="scientific">Dryococelus australis</name>
    <dbReference type="NCBI Taxonomy" id="614101"/>
    <lineage>
        <taxon>Eukaryota</taxon>
        <taxon>Metazoa</taxon>
        <taxon>Ecdysozoa</taxon>
        <taxon>Arthropoda</taxon>
        <taxon>Hexapoda</taxon>
        <taxon>Insecta</taxon>
        <taxon>Pterygota</taxon>
        <taxon>Neoptera</taxon>
        <taxon>Polyneoptera</taxon>
        <taxon>Phasmatodea</taxon>
        <taxon>Verophasmatodea</taxon>
        <taxon>Anareolatae</taxon>
        <taxon>Phasmatidae</taxon>
        <taxon>Eurycanthinae</taxon>
        <taxon>Dryococelus</taxon>
    </lineage>
</organism>
<proteinExistence type="predicted"/>
<feature type="region of interest" description="Disordered" evidence="1">
    <location>
        <begin position="727"/>
        <end position="754"/>
    </location>
</feature>
<reference evidence="2 3" key="1">
    <citation type="submission" date="2023-02" db="EMBL/GenBank/DDBJ databases">
        <title>LHISI_Scaffold_Assembly.</title>
        <authorList>
            <person name="Stuart O.P."/>
            <person name="Cleave R."/>
            <person name="Magrath M.J.L."/>
            <person name="Mikheyev A.S."/>
        </authorList>
    </citation>
    <scope>NUCLEOTIDE SEQUENCE [LARGE SCALE GENOMIC DNA]</scope>
    <source>
        <strain evidence="2">Daus_M_001</strain>
        <tissue evidence="2">Leg muscle</tissue>
    </source>
</reference>
<sequence>MGKLGRCAGVSKERPTHNRLAVEGDARCSLFQGVISPGKADEGLAAGGHVPLTREVGRELWTSWIATPDFQQHILSCHRVVPGSSLIESALWYPPVLTHVFLSSFLSRGGHELSLPRGRNLCRETKSSMCGTARQLAAAPANCFVSLVIDGSSLAARCRRRERMAAPGVASWRYSQLWSRDLQPIEGLILFISVHTRIGRKAVQCWDTEIGCAQPARSVYLIEYHKNWTNDEDDIRNRVAVARKKFVRHSDDVIQAKYSEYPSTKIGATFRCACCFCLCVDEPGSKPCEERGAVAERLVSSPPTKSNRVESSAGNRIFASGNRAGRCRWSTGFLGDLPFPPILHSGTAPYSLQPPSSAQKTSLLRAVQISSLMLLNRAQIALVGGWDTSRAITAALCTHPIISSYLLVEMRDIRLIFTAVRQLAIIKEANSQDLESWEEVKVFGNLLDCSPPTKANRVQSSAGSHRNFRKWKSCRTLAAGGRVFSGISRFHHTCIPALLHSHLFSTLIGSQGLVKSRANPSTLNNIAYSSLSVTCRRNNIGHQTFKRRGAIGFIGGRMLPRLFLPDYATSPPPSAQTTSHHATADGGCAVSKPLDSHQGDPGSIPDGFTPGFSHAGIVLDDAACRKKSLPMPAYTSTGALSDMRPLARPPATPGKANRAQSSAGSPDFRNWESGRTMPLVCGFSWGSSVSPAPYFRRRVTFNSPISPSAALKTSLLRATRIWANSPGVISENQGKPKSGWSERESNPGPPECESSALPLRHIF</sequence>